<dbReference type="Gramene" id="ERN07752">
    <property type="protein sequence ID" value="ERN07752"/>
    <property type="gene ID" value="AMTR_s00012p00086780"/>
</dbReference>
<evidence type="ECO:0000313" key="3">
    <source>
        <dbReference type="Proteomes" id="UP000017836"/>
    </source>
</evidence>
<dbReference type="HOGENOM" id="CLU_2815792_0_0_1"/>
<protein>
    <submittedName>
        <fullName evidence="2">Uncharacterized protein</fullName>
    </submittedName>
</protein>
<dbReference type="AlphaFoldDB" id="W1PCW7"/>
<evidence type="ECO:0000256" key="1">
    <source>
        <dbReference type="SAM" id="MobiDB-lite"/>
    </source>
</evidence>
<organism evidence="2 3">
    <name type="scientific">Amborella trichopoda</name>
    <dbReference type="NCBI Taxonomy" id="13333"/>
    <lineage>
        <taxon>Eukaryota</taxon>
        <taxon>Viridiplantae</taxon>
        <taxon>Streptophyta</taxon>
        <taxon>Embryophyta</taxon>
        <taxon>Tracheophyta</taxon>
        <taxon>Spermatophyta</taxon>
        <taxon>Magnoliopsida</taxon>
        <taxon>Amborellales</taxon>
        <taxon>Amborellaceae</taxon>
        <taxon>Amborella</taxon>
    </lineage>
</organism>
<reference evidence="3" key="1">
    <citation type="journal article" date="2013" name="Science">
        <title>The Amborella genome and the evolution of flowering plants.</title>
        <authorList>
            <consortium name="Amborella Genome Project"/>
        </authorList>
    </citation>
    <scope>NUCLEOTIDE SEQUENCE [LARGE SCALE GENOMIC DNA]</scope>
</reference>
<dbReference type="Proteomes" id="UP000017836">
    <property type="component" value="Unassembled WGS sequence"/>
</dbReference>
<accession>W1PCW7</accession>
<gene>
    <name evidence="2" type="ORF">AMTR_s00012p00086780</name>
</gene>
<dbReference type="EMBL" id="KI393609">
    <property type="protein sequence ID" value="ERN07752.1"/>
    <property type="molecule type" value="Genomic_DNA"/>
</dbReference>
<sequence>MSDLRDEEDEINDHLPRSVMPDLSDEEDNMSFFEGHATKRWVLDEGVLIGKGAQRRRGAQRLGLSKR</sequence>
<evidence type="ECO:0000313" key="2">
    <source>
        <dbReference type="EMBL" id="ERN07752.1"/>
    </source>
</evidence>
<keyword evidence="3" id="KW-1185">Reference proteome</keyword>
<feature type="compositionally biased region" description="Acidic residues" evidence="1">
    <location>
        <begin position="1"/>
        <end position="11"/>
    </location>
</feature>
<proteinExistence type="predicted"/>
<name>W1PCW7_AMBTC</name>
<feature type="region of interest" description="Disordered" evidence="1">
    <location>
        <begin position="1"/>
        <end position="27"/>
    </location>
</feature>